<keyword evidence="2" id="KW-1185">Reference proteome</keyword>
<name>A0A3N2QD66_9BACT</name>
<dbReference type="Proteomes" id="UP000270927">
    <property type="component" value="Unassembled WGS sequence"/>
</dbReference>
<evidence type="ECO:0000313" key="1">
    <source>
        <dbReference type="EMBL" id="ROT47572.1"/>
    </source>
</evidence>
<dbReference type="InterPro" id="IPR007922">
    <property type="entry name" value="DciA-like"/>
</dbReference>
<dbReference type="EMBL" id="RARA01000021">
    <property type="protein sequence ID" value="ROT47572.1"/>
    <property type="molecule type" value="Genomic_DNA"/>
</dbReference>
<evidence type="ECO:0000313" key="2">
    <source>
        <dbReference type="Proteomes" id="UP000270927"/>
    </source>
</evidence>
<accession>A0A3N2QD66</accession>
<protein>
    <submittedName>
        <fullName evidence="1">DUF721 domain-containing protein</fullName>
    </submittedName>
</protein>
<reference evidence="1 2" key="1">
    <citation type="submission" date="2018-09" db="EMBL/GenBank/DDBJ databases">
        <title>Comparative Genomics of Wolbachia-Cardinium Dual Endosymbiosis in a Plant-Parasitic Nematode.</title>
        <authorList>
            <person name="Brown A.M.V."/>
            <person name="Wasala S.K."/>
            <person name="Howe D.K."/>
            <person name="Peetz A.B."/>
            <person name="Zasada I.A."/>
            <person name="Denver D.R."/>
        </authorList>
    </citation>
    <scope>NUCLEOTIDE SEQUENCE [LARGE SCALE GENOMIC DNA]</scope>
    <source>
        <strain evidence="1 2">Pp_1</strain>
    </source>
</reference>
<comment type="caution">
    <text evidence="1">The sequence shown here is derived from an EMBL/GenBank/DDBJ whole genome shotgun (WGS) entry which is preliminary data.</text>
</comment>
<dbReference type="RefSeq" id="WP_123662617.1">
    <property type="nucleotide sequence ID" value="NZ_RARA01000021.1"/>
</dbReference>
<organism evidence="1 2">
    <name type="scientific">Candidatus Cardinium hertigii</name>
    <dbReference type="NCBI Taxonomy" id="247481"/>
    <lineage>
        <taxon>Bacteria</taxon>
        <taxon>Pseudomonadati</taxon>
        <taxon>Bacteroidota</taxon>
        <taxon>Cytophagia</taxon>
        <taxon>Cytophagales</taxon>
        <taxon>Amoebophilaceae</taxon>
        <taxon>Candidatus Cardinium</taxon>
    </lineage>
</organism>
<proteinExistence type="predicted"/>
<dbReference type="AlphaFoldDB" id="A0A3N2QD66"/>
<dbReference type="OrthoDB" id="9804942at2"/>
<sequence length="97" mass="11626">MDDAHRTQSLKELVNRFLETSPFQRQLETAMVRSTWYKVMPKIICDRTLEMYVYNNKLFLKITSSALRHELRFNKDKILDLLKEAMPHTRLQDVVLL</sequence>
<gene>
    <name evidence="1" type="ORF">EDM02_01890</name>
</gene>
<dbReference type="Pfam" id="PF05258">
    <property type="entry name" value="DciA"/>
    <property type="match status" value="1"/>
</dbReference>